<organism evidence="3 4">
    <name type="scientific">Natranaerovirga pectinivora</name>
    <dbReference type="NCBI Taxonomy" id="682400"/>
    <lineage>
        <taxon>Bacteria</taxon>
        <taxon>Bacillati</taxon>
        <taxon>Bacillota</taxon>
        <taxon>Clostridia</taxon>
        <taxon>Lachnospirales</taxon>
        <taxon>Natranaerovirgaceae</taxon>
        <taxon>Natranaerovirga</taxon>
    </lineage>
</organism>
<feature type="signal peptide" evidence="2">
    <location>
        <begin position="1"/>
        <end position="28"/>
    </location>
</feature>
<name>A0A4R3MGN3_9FIRM</name>
<comment type="caution">
    <text evidence="3">The sequence shown here is derived from an EMBL/GenBank/DDBJ whole genome shotgun (WGS) entry which is preliminary data.</text>
</comment>
<dbReference type="OrthoDB" id="2077808at2"/>
<dbReference type="AlphaFoldDB" id="A0A4R3MGN3"/>
<feature type="chain" id="PRO_5020991528" evidence="2">
    <location>
        <begin position="29"/>
        <end position="1128"/>
    </location>
</feature>
<protein>
    <submittedName>
        <fullName evidence="3">Uncharacterized protein</fullName>
    </submittedName>
</protein>
<evidence type="ECO:0000313" key="4">
    <source>
        <dbReference type="Proteomes" id="UP000294902"/>
    </source>
</evidence>
<keyword evidence="4" id="KW-1185">Reference proteome</keyword>
<sequence length="1128" mass="118377">MKNSTKKIMAFALAGQMILSSFAFSSFAAPLTNAEKIARVLELEVIVGEGNGVNLEQNMTRYRAFTMLIRLLGRQAEFDNFTFDGNSPTFADANEQGVSPFVQKLMAFLKANPELGVVGYEDGTLRPYEEISSKEYTRVLLEALGYIAGVDYDWNTVEALALSVGLINSLSEVSNDKVNVGNISVLTFDALASKANNNTKTLAEKLGLQLVEKVTQQLSVLSVKAVSNSLVEVKLDKEVTPADVNAANFAIVNHNNSSESLAVISATLLADNKTVRVSTAAQTPYVAYDLSVAGATKSFVGLPVDNTKPAATAVVTDNQTVTVNFSKPVDVVTATNINNYKINNNLVVLKAELNSAGTEVVLTTNEQSVGTIYTITVENVTDLSGNTMDKYETLFGGMAKDTSKPSATAVVTAHDKVTVDFSKAVSKASAENIANYSVNNGLVVLKAELNSAGTQVVLTTSEQSVGTIYNITIENVADKVGNVMNKYETLFGGMAKDTSKPSATAVVTANNKVTVDFSKAVNKASAENISNYSINNDLVVLKAELNSAGTQVVLTTSQQSVGTIYNITIENVTDNAGNVMNKYETLFGGMAKDTTAPTILGQVQSSANTVTITFSEKVSEETATNLLNYVFDGGLGYAINAELNEAGTVVTLTTANQTPGKIYNVTVLNVADVNGNIINAANNASRKSFVGVGTTSTATLNLQAVSIVNNNTIDLLFDNNLTTENVNEVAVAIDKITNDTNAGLTYEKVLQTNASVLRVQFRDDSSTNPSLFNAGVIYQATITGPANLVESNNANVKAFAGTNVTNVAPQVSTVSPINSTAVKVFFSKPVTGITSGAFTIKQGETTVAISSVSVEANDVVTEVTVNLGTALEAGKIYTLETNAGLTDGFGFIPVRTTNSNGSTYLVNFAGTNVANIAPKLDAAVATDRHTITVVYSEAVNNSTSATYTLTQNGTDLSAHIIAAEASSDKTRVTLFLDATTLPNGVEAGKIYNVSVDGTIEDLQGLAINANGSSTDRSAVFAGTNVVNAKPEIVGVSINQTNNVISLVFSEKVVGTVEASHFAITGAGFVAGLDSAVLSSDGKTVTITLENSLASNQIASIGVSASGELSIRDLNNQAPNTTTVQFGTK</sequence>
<proteinExistence type="predicted"/>
<dbReference type="RefSeq" id="WP_132253512.1">
    <property type="nucleotide sequence ID" value="NZ_SMAL01000010.1"/>
</dbReference>
<evidence type="ECO:0000256" key="2">
    <source>
        <dbReference type="SAM" id="SignalP"/>
    </source>
</evidence>
<accession>A0A4R3MGN3</accession>
<dbReference type="Gene3D" id="2.60.40.1220">
    <property type="match status" value="8"/>
</dbReference>
<reference evidence="3 4" key="1">
    <citation type="submission" date="2019-03" db="EMBL/GenBank/DDBJ databases">
        <title>Genomic Encyclopedia of Type Strains, Phase IV (KMG-IV): sequencing the most valuable type-strain genomes for metagenomic binning, comparative biology and taxonomic classification.</title>
        <authorList>
            <person name="Goeker M."/>
        </authorList>
    </citation>
    <scope>NUCLEOTIDE SEQUENCE [LARGE SCALE GENOMIC DNA]</scope>
    <source>
        <strain evidence="3 4">DSM 24629</strain>
    </source>
</reference>
<keyword evidence="1 2" id="KW-0732">Signal</keyword>
<evidence type="ECO:0000313" key="3">
    <source>
        <dbReference type="EMBL" id="TCT12943.1"/>
    </source>
</evidence>
<dbReference type="Proteomes" id="UP000294902">
    <property type="component" value="Unassembled WGS sequence"/>
</dbReference>
<dbReference type="InterPro" id="IPR014755">
    <property type="entry name" value="Cu-Rt/internalin_Ig-like"/>
</dbReference>
<dbReference type="EMBL" id="SMAL01000010">
    <property type="protein sequence ID" value="TCT12943.1"/>
    <property type="molecule type" value="Genomic_DNA"/>
</dbReference>
<evidence type="ECO:0000256" key="1">
    <source>
        <dbReference type="ARBA" id="ARBA00022729"/>
    </source>
</evidence>
<gene>
    <name evidence="3" type="ORF">EDC18_11017</name>
</gene>